<dbReference type="InterPro" id="IPR001845">
    <property type="entry name" value="HTH_ArsR_DNA-bd_dom"/>
</dbReference>
<dbReference type="GO" id="GO:0003677">
    <property type="term" value="F:DNA binding"/>
    <property type="evidence" value="ECO:0007669"/>
    <property type="project" value="UniProtKB-KW"/>
</dbReference>
<evidence type="ECO:0000256" key="2">
    <source>
        <dbReference type="ARBA" id="ARBA00023125"/>
    </source>
</evidence>
<dbReference type="EMBL" id="MFGX01000088">
    <property type="protein sequence ID" value="OGF54130.1"/>
    <property type="molecule type" value="Genomic_DNA"/>
</dbReference>
<reference evidence="5 6" key="1">
    <citation type="journal article" date="2016" name="Nat. Commun.">
        <title>Thousands of microbial genomes shed light on interconnected biogeochemical processes in an aquifer system.</title>
        <authorList>
            <person name="Anantharaman K."/>
            <person name="Brown C.T."/>
            <person name="Hug L.A."/>
            <person name="Sharon I."/>
            <person name="Castelle C.J."/>
            <person name="Probst A.J."/>
            <person name="Thomas B.C."/>
            <person name="Singh A."/>
            <person name="Wilkins M.J."/>
            <person name="Karaoz U."/>
            <person name="Brodie E.L."/>
            <person name="Williams K.H."/>
            <person name="Hubbard S.S."/>
            <person name="Banfield J.F."/>
        </authorList>
    </citation>
    <scope>NUCLEOTIDE SEQUENCE [LARGE SCALE GENOMIC DNA]</scope>
    <source>
        <strain evidence="6">RBG_16_55_9</strain>
    </source>
</reference>
<dbReference type="Gene3D" id="1.10.10.10">
    <property type="entry name" value="Winged helix-like DNA-binding domain superfamily/Winged helix DNA-binding domain"/>
    <property type="match status" value="1"/>
</dbReference>
<proteinExistence type="predicted"/>
<dbReference type="InterPro" id="IPR036388">
    <property type="entry name" value="WH-like_DNA-bd_sf"/>
</dbReference>
<dbReference type="InterPro" id="IPR051081">
    <property type="entry name" value="HTH_MetalResp_TranReg"/>
</dbReference>
<dbReference type="InterPro" id="IPR011991">
    <property type="entry name" value="ArsR-like_HTH"/>
</dbReference>
<keyword evidence="3" id="KW-0804">Transcription</keyword>
<dbReference type="Proteomes" id="UP000179157">
    <property type="component" value="Unassembled WGS sequence"/>
</dbReference>
<accession>A0A1F5USN9</accession>
<gene>
    <name evidence="5" type="ORF">A2Z21_07080</name>
</gene>
<dbReference type="CDD" id="cd00090">
    <property type="entry name" value="HTH_ARSR"/>
    <property type="match status" value="1"/>
</dbReference>
<name>A0A1F5USN9_FRAXR</name>
<dbReference type="SUPFAM" id="SSF46785">
    <property type="entry name" value="Winged helix' DNA-binding domain"/>
    <property type="match status" value="1"/>
</dbReference>
<keyword evidence="1" id="KW-0805">Transcription regulation</keyword>
<dbReference type="SMART" id="SM00418">
    <property type="entry name" value="HTH_ARSR"/>
    <property type="match status" value="1"/>
</dbReference>
<dbReference type="InterPro" id="IPR036390">
    <property type="entry name" value="WH_DNA-bd_sf"/>
</dbReference>
<comment type="caution">
    <text evidence="5">The sequence shown here is derived from an EMBL/GenBank/DDBJ whole genome shotgun (WGS) entry which is preliminary data.</text>
</comment>
<protein>
    <recommendedName>
        <fullName evidence="4">HTH arsR-type domain-containing protein</fullName>
    </recommendedName>
</protein>
<feature type="domain" description="HTH arsR-type" evidence="4">
    <location>
        <begin position="1"/>
        <end position="104"/>
    </location>
</feature>
<evidence type="ECO:0000256" key="3">
    <source>
        <dbReference type="ARBA" id="ARBA00023163"/>
    </source>
</evidence>
<dbReference type="AlphaFoldDB" id="A0A1F5USN9"/>
<evidence type="ECO:0000259" key="4">
    <source>
        <dbReference type="PROSITE" id="PS50987"/>
    </source>
</evidence>
<sequence>MIYRNYVYLFKCLSHRSRLRLMELLVAHGGEMSVSAIMGAFEGELHDESFEDRDMSTISRNLNMLKQRGLVTSRREGQTKYYSLNLDKIEEEFEAFIQFLKDSSVRLMQPVENGRKGRSKPS</sequence>
<dbReference type="Pfam" id="PF12840">
    <property type="entry name" value="HTH_20"/>
    <property type="match status" value="1"/>
</dbReference>
<evidence type="ECO:0000313" key="5">
    <source>
        <dbReference type="EMBL" id="OGF54130.1"/>
    </source>
</evidence>
<keyword evidence="2" id="KW-0238">DNA-binding</keyword>
<dbReference type="PANTHER" id="PTHR33154">
    <property type="entry name" value="TRANSCRIPTIONAL REGULATOR, ARSR FAMILY"/>
    <property type="match status" value="1"/>
</dbReference>
<evidence type="ECO:0000256" key="1">
    <source>
        <dbReference type="ARBA" id="ARBA00023015"/>
    </source>
</evidence>
<organism evidence="5 6">
    <name type="scientific">Fraserbacteria sp. (strain RBG_16_55_9)</name>
    <dbReference type="NCBI Taxonomy" id="1817864"/>
    <lineage>
        <taxon>Bacteria</taxon>
        <taxon>Candidatus Fraseribacteriota</taxon>
    </lineage>
</organism>
<dbReference type="PANTHER" id="PTHR33154:SF33">
    <property type="entry name" value="TRANSCRIPTIONAL REPRESSOR SDPR"/>
    <property type="match status" value="1"/>
</dbReference>
<dbReference type="PROSITE" id="PS50987">
    <property type="entry name" value="HTH_ARSR_2"/>
    <property type="match status" value="1"/>
</dbReference>
<dbReference type="GO" id="GO:0003700">
    <property type="term" value="F:DNA-binding transcription factor activity"/>
    <property type="evidence" value="ECO:0007669"/>
    <property type="project" value="InterPro"/>
</dbReference>
<dbReference type="NCBIfam" id="NF033788">
    <property type="entry name" value="HTH_metalloreg"/>
    <property type="match status" value="1"/>
</dbReference>
<evidence type="ECO:0000313" key="6">
    <source>
        <dbReference type="Proteomes" id="UP000179157"/>
    </source>
</evidence>